<evidence type="ECO:0000256" key="3">
    <source>
        <dbReference type="ARBA" id="ARBA00022643"/>
    </source>
</evidence>
<dbReference type="STRING" id="45354.A0A1L0BVT9"/>
<feature type="domain" description="NADH:flavin oxidoreductase/NADH oxidase N-terminal" evidence="6">
    <location>
        <begin position="3"/>
        <end position="312"/>
    </location>
</feature>
<dbReference type="AlphaFoldDB" id="A0A1L0BVT9"/>
<name>A0A1L0BVT9_9ASCO</name>
<dbReference type="InterPro" id="IPR044152">
    <property type="entry name" value="YqjM-like"/>
</dbReference>
<keyword evidence="4" id="KW-0521">NADP</keyword>
<evidence type="ECO:0000313" key="8">
    <source>
        <dbReference type="Proteomes" id="UP000182334"/>
    </source>
</evidence>
<dbReference type="PANTHER" id="PTHR43303">
    <property type="entry name" value="NADPH DEHYDROGENASE C23G7.10C-RELATED"/>
    <property type="match status" value="1"/>
</dbReference>
<evidence type="ECO:0000256" key="4">
    <source>
        <dbReference type="ARBA" id="ARBA00022857"/>
    </source>
</evidence>
<dbReference type="Pfam" id="PF00724">
    <property type="entry name" value="Oxidored_FMN"/>
    <property type="match status" value="2"/>
</dbReference>
<keyword evidence="2" id="KW-0285">Flavoprotein</keyword>
<dbReference type="InterPro" id="IPR013785">
    <property type="entry name" value="Aldolase_TIM"/>
</dbReference>
<evidence type="ECO:0000259" key="6">
    <source>
        <dbReference type="Pfam" id="PF00724"/>
    </source>
</evidence>
<gene>
    <name evidence="7" type="ORF">SAMEA4029010_CIC11G00000001049</name>
</gene>
<dbReference type="Proteomes" id="UP000182334">
    <property type="component" value="Chromosome V"/>
</dbReference>
<evidence type="ECO:0000256" key="1">
    <source>
        <dbReference type="ARBA" id="ARBA00001917"/>
    </source>
</evidence>
<reference evidence="7 8" key="1">
    <citation type="submission" date="2016-10" db="EMBL/GenBank/DDBJ databases">
        <authorList>
            <person name="de Groot N.N."/>
        </authorList>
    </citation>
    <scope>NUCLEOTIDE SEQUENCE [LARGE SCALE GENOMIC DNA]</scope>
    <source>
        <strain evidence="7 8">CBS 141442</strain>
    </source>
</reference>
<organism evidence="7 8">
    <name type="scientific">Sungouiella intermedia</name>
    <dbReference type="NCBI Taxonomy" id="45354"/>
    <lineage>
        <taxon>Eukaryota</taxon>
        <taxon>Fungi</taxon>
        <taxon>Dikarya</taxon>
        <taxon>Ascomycota</taxon>
        <taxon>Saccharomycotina</taxon>
        <taxon>Pichiomycetes</taxon>
        <taxon>Metschnikowiaceae</taxon>
        <taxon>Sungouiella</taxon>
    </lineage>
</organism>
<keyword evidence="8" id="KW-1185">Reference proteome</keyword>
<dbReference type="GO" id="GO:0050661">
    <property type="term" value="F:NADP binding"/>
    <property type="evidence" value="ECO:0007669"/>
    <property type="project" value="InterPro"/>
</dbReference>
<dbReference type="InterPro" id="IPR001155">
    <property type="entry name" value="OxRdtase_FMN_N"/>
</dbReference>
<dbReference type="OrthoDB" id="72788at2759"/>
<comment type="cofactor">
    <cofactor evidence="1">
        <name>FMN</name>
        <dbReference type="ChEBI" id="CHEBI:58210"/>
    </cofactor>
</comment>
<dbReference type="GO" id="GO:0003959">
    <property type="term" value="F:NADPH dehydrogenase activity"/>
    <property type="evidence" value="ECO:0007669"/>
    <property type="project" value="InterPro"/>
</dbReference>
<evidence type="ECO:0000256" key="5">
    <source>
        <dbReference type="ARBA" id="ARBA00023002"/>
    </source>
</evidence>
<keyword evidence="3" id="KW-0288">FMN</keyword>
<dbReference type="GO" id="GO:0010181">
    <property type="term" value="F:FMN binding"/>
    <property type="evidence" value="ECO:0007669"/>
    <property type="project" value="InterPro"/>
</dbReference>
<dbReference type="Gene3D" id="3.20.20.70">
    <property type="entry name" value="Aldolase class I"/>
    <property type="match status" value="2"/>
</dbReference>
<accession>A0A1L0BVT9</accession>
<keyword evidence="5" id="KW-0560">Oxidoreductase</keyword>
<feature type="domain" description="NADH:flavin oxidoreductase/NADH oxidase N-terminal" evidence="6">
    <location>
        <begin position="343"/>
        <end position="685"/>
    </location>
</feature>
<evidence type="ECO:0000313" key="7">
    <source>
        <dbReference type="EMBL" id="SGZ55457.1"/>
    </source>
</evidence>
<dbReference type="SUPFAM" id="SSF51395">
    <property type="entry name" value="FMN-linked oxidoreductases"/>
    <property type="match status" value="2"/>
</dbReference>
<protein>
    <submittedName>
        <fullName evidence="7">CIC11C00000001049</fullName>
    </submittedName>
</protein>
<dbReference type="PANTHER" id="PTHR43303:SF4">
    <property type="entry name" value="NADPH DEHYDROGENASE C23G7.10C-RELATED"/>
    <property type="match status" value="1"/>
</dbReference>
<sequence>MVVPNRIGVSPMCQYTSDNYEVTEYHKVHYSGLALRGPGLIVVEATSVSPNGGTSIVDLGIWKDSQAEKFRPIVDFAHANTSKIGIQLGHAGRKAMQSALFEYLENWDPRGKKEEVVAPSAIPYRPGGRLPTPRELSIEEIHEVVKQFGQAAKRAVDVGFDFVEIHAAHGYLISEFLSARSNHRTDQYGGSFDNRIRFLLEIIDAVREKIPKDFPLFLRWSGSELSSDPKGWTVEDSIKLAPIVVDHGVDFLDVSAGGNDSNALRAPKGFGMFLEFATEVKKAVGDKAVVASVGRLHDPVKINQLLEDGVIDFALVATGVPFEYPMAEGVVGSAIDLSEKTPKLFQPLKVKNMVLPNRIGVSPMCQYTADNNEVTEYHKVHYGGLATRGPGLVVVEATSVAPYAVTSVVDLGIWKDSQAEKFRPIVQYAHANTSRIGIQIGHAGRKAMQSALFEYLENWDPRGKKDEVVAPSAVIYRPGGRLPIPRELTIEEIQVIVKQFGQAAKRAVDVGFDFVEIHAAHGYLINEFMSSLSNKRTDQYGGSFENRIRFLMETIDSVRANVPKSYPVFLRWSASELSDNPDSWTAQDSVKLAPLVVKRGIDLLDISAGGNDSMALRIPKGFGMYVDIAKQVKEAVRDTAVVSCVGRLNDATKVNDLLEQGAFDFAFVGTPFVINQGLVYEWAEQLGVEIHHAPSHWPVRMKIEEMMQYVMESMARAQL</sequence>
<proteinExistence type="predicted"/>
<dbReference type="EMBL" id="LT635760">
    <property type="protein sequence ID" value="SGZ55457.1"/>
    <property type="molecule type" value="Genomic_DNA"/>
</dbReference>
<evidence type="ECO:0000256" key="2">
    <source>
        <dbReference type="ARBA" id="ARBA00022630"/>
    </source>
</evidence>